<feature type="domain" description="CCHC-type" evidence="3">
    <location>
        <begin position="499"/>
        <end position="512"/>
    </location>
</feature>
<dbReference type="InterPro" id="IPR036875">
    <property type="entry name" value="Znf_CCHC_sf"/>
</dbReference>
<organism evidence="4">
    <name type="scientific">Mucor ambiguus</name>
    <dbReference type="NCBI Taxonomy" id="91626"/>
    <lineage>
        <taxon>Eukaryota</taxon>
        <taxon>Fungi</taxon>
        <taxon>Fungi incertae sedis</taxon>
        <taxon>Mucoromycota</taxon>
        <taxon>Mucoromycotina</taxon>
        <taxon>Mucoromycetes</taxon>
        <taxon>Mucorales</taxon>
        <taxon>Mucorineae</taxon>
        <taxon>Mucoraceae</taxon>
        <taxon>Mucor</taxon>
    </lineage>
</organism>
<feature type="region of interest" description="Disordered" evidence="2">
    <location>
        <begin position="1"/>
        <end position="30"/>
    </location>
</feature>
<dbReference type="AlphaFoldDB" id="A0A0C9MWP6"/>
<dbReference type="Gene3D" id="4.10.60.10">
    <property type="entry name" value="Zinc finger, CCHC-type"/>
    <property type="match status" value="1"/>
</dbReference>
<dbReference type="OrthoDB" id="2287348at2759"/>
<evidence type="ECO:0000313" key="4">
    <source>
        <dbReference type="EMBL" id="GAN11774.1"/>
    </source>
</evidence>
<feature type="region of interest" description="Disordered" evidence="2">
    <location>
        <begin position="252"/>
        <end position="272"/>
    </location>
</feature>
<gene>
    <name evidence="4" type="ORF">MAM1_0934c11370</name>
</gene>
<dbReference type="PROSITE" id="PS50158">
    <property type="entry name" value="ZF_CCHC"/>
    <property type="match status" value="1"/>
</dbReference>
<dbReference type="Proteomes" id="UP000053815">
    <property type="component" value="Unassembled WGS sequence"/>
</dbReference>
<feature type="non-terminal residue" evidence="4">
    <location>
        <position position="560"/>
    </location>
</feature>
<evidence type="ECO:0000256" key="2">
    <source>
        <dbReference type="SAM" id="MobiDB-lite"/>
    </source>
</evidence>
<reference evidence="4" key="1">
    <citation type="submission" date="2014-09" db="EMBL/GenBank/DDBJ databases">
        <title>Draft genome sequence of an oleaginous Mucoromycotina fungus Mucor ambiguus NBRC6742.</title>
        <authorList>
            <person name="Takeda I."/>
            <person name="Yamane N."/>
            <person name="Morita T."/>
            <person name="Tamano K."/>
            <person name="Machida M."/>
            <person name="Baker S."/>
            <person name="Koike H."/>
        </authorList>
    </citation>
    <scope>NUCLEOTIDE SEQUENCE</scope>
    <source>
        <strain evidence="4">NBRC 6742</strain>
    </source>
</reference>
<dbReference type="PANTHER" id="PTHR46888">
    <property type="entry name" value="ZINC KNUCKLE DOMAINCONTAINING PROTEIN-RELATED"/>
    <property type="match status" value="1"/>
</dbReference>
<keyword evidence="5" id="KW-1185">Reference proteome</keyword>
<dbReference type="PANTHER" id="PTHR46888:SF1">
    <property type="entry name" value="RIBONUCLEASE H"/>
    <property type="match status" value="1"/>
</dbReference>
<dbReference type="GO" id="GO:0008270">
    <property type="term" value="F:zinc ion binding"/>
    <property type="evidence" value="ECO:0007669"/>
    <property type="project" value="UniProtKB-KW"/>
</dbReference>
<dbReference type="InterPro" id="IPR001878">
    <property type="entry name" value="Znf_CCHC"/>
</dbReference>
<keyword evidence="1" id="KW-0479">Metal-binding</keyword>
<keyword evidence="1" id="KW-0863">Zinc-finger</keyword>
<evidence type="ECO:0000313" key="5">
    <source>
        <dbReference type="Proteomes" id="UP000053815"/>
    </source>
</evidence>
<dbReference type="GO" id="GO:0003676">
    <property type="term" value="F:nucleic acid binding"/>
    <property type="evidence" value="ECO:0007669"/>
    <property type="project" value="InterPro"/>
</dbReference>
<evidence type="ECO:0000259" key="3">
    <source>
        <dbReference type="PROSITE" id="PS50158"/>
    </source>
</evidence>
<sequence length="560" mass="64770">MSESGTQETPLNQQDVHPTQAPSPDPVTHFDQANVASVDARRRESRVSMLDFAEVRGTREEDGSRWDGETLQGNLALCKQHYESMVHYVTMDRQEMIATAQASLSRAEVIRNTLDHIHPTKRYQLQEVIAEQEAKAVEMQQIVTQYDGLLESERTRLNERMLYLLHSASGGEVNNAVQNLQWPAHAVCQDLNLAQDYFLMSTGRYFPTVTLQRNQQGEQQLVDTETDSECEELKRLRQQIMMLENTLARATMDKSATKEQDKNTTRREEKPAKDMAKIYVERRKRHKFATFEKGSAFEAEQWLQRYEVLAQYLGFTDEEKSEELVGVLTGAALDWFIGLDPEIARTWEKVKQEFLRQHALGEDPTLAAFNELKTFKQGNRPMKAFGPELKTLLQRAGLFLPNIQLDYLKDKLKPELERAVIMARVTNLDDGIRVATDIERSMGNKLDATYMGPIKTELPPAKYEETTEILQNYQQHQRNQKKVKKFEKKQGKHKETRECYKCHKIGHIAKDCWSKDKKQNTQHIKEEKENVFAHLMVNNSQVDVSFKLGSRFKVEVQMKE</sequence>
<proteinExistence type="predicted"/>
<dbReference type="EMBL" id="DF837223">
    <property type="protein sequence ID" value="GAN11774.1"/>
    <property type="molecule type" value="Genomic_DNA"/>
</dbReference>
<dbReference type="InterPro" id="IPR005162">
    <property type="entry name" value="Retrotrans_gag_dom"/>
</dbReference>
<name>A0A0C9MWP6_9FUNG</name>
<dbReference type="Pfam" id="PF03732">
    <property type="entry name" value="Retrotrans_gag"/>
    <property type="match status" value="1"/>
</dbReference>
<evidence type="ECO:0000256" key="1">
    <source>
        <dbReference type="PROSITE-ProRule" id="PRU00047"/>
    </source>
</evidence>
<dbReference type="SMART" id="SM00343">
    <property type="entry name" value="ZnF_C2HC"/>
    <property type="match status" value="1"/>
</dbReference>
<feature type="compositionally biased region" description="Polar residues" evidence="2">
    <location>
        <begin position="1"/>
        <end position="22"/>
    </location>
</feature>
<dbReference type="SUPFAM" id="SSF57756">
    <property type="entry name" value="Retrovirus zinc finger-like domains"/>
    <property type="match status" value="1"/>
</dbReference>
<accession>A0A0C9MWP6</accession>
<protein>
    <recommendedName>
        <fullName evidence="3">CCHC-type domain-containing protein</fullName>
    </recommendedName>
</protein>
<dbReference type="STRING" id="91626.A0A0C9MWP6"/>
<keyword evidence="1" id="KW-0862">Zinc</keyword>